<dbReference type="CDD" id="cd12148">
    <property type="entry name" value="fungal_TF_MHR"/>
    <property type="match status" value="1"/>
</dbReference>
<evidence type="ECO:0000256" key="1">
    <source>
        <dbReference type="ARBA" id="ARBA00022723"/>
    </source>
</evidence>
<dbReference type="OrthoDB" id="2110361at2759"/>
<dbReference type="InterPro" id="IPR001138">
    <property type="entry name" value="Zn2Cys6_DnaBD"/>
</dbReference>
<keyword evidence="10" id="KW-1185">Reference proteome</keyword>
<dbReference type="GO" id="GO:0006351">
    <property type="term" value="P:DNA-templated transcription"/>
    <property type="evidence" value="ECO:0007669"/>
    <property type="project" value="InterPro"/>
</dbReference>
<dbReference type="SMART" id="SM00906">
    <property type="entry name" value="Fungal_trans"/>
    <property type="match status" value="1"/>
</dbReference>
<evidence type="ECO:0000313" key="9">
    <source>
        <dbReference type="EMBL" id="KAF7503987.1"/>
    </source>
</evidence>
<keyword evidence="2" id="KW-0805">Transcription regulation</keyword>
<dbReference type="InterPro" id="IPR007219">
    <property type="entry name" value="XnlR_reg_dom"/>
</dbReference>
<keyword evidence="1" id="KW-0479">Metal-binding</keyword>
<evidence type="ECO:0000313" key="10">
    <source>
        <dbReference type="Proteomes" id="UP000606974"/>
    </source>
</evidence>
<dbReference type="InterPro" id="IPR036864">
    <property type="entry name" value="Zn2-C6_fun-type_DNA-bd_sf"/>
</dbReference>
<evidence type="ECO:0000256" key="5">
    <source>
        <dbReference type="ARBA" id="ARBA00023242"/>
    </source>
</evidence>
<reference evidence="9" key="1">
    <citation type="submission" date="2020-02" db="EMBL/GenBank/DDBJ databases">
        <authorList>
            <person name="Palmer J.M."/>
        </authorList>
    </citation>
    <scope>NUCLEOTIDE SEQUENCE</scope>
    <source>
        <strain evidence="9">EPUS1.4</strain>
        <tissue evidence="9">Thallus</tissue>
    </source>
</reference>
<feature type="compositionally biased region" description="Low complexity" evidence="7">
    <location>
        <begin position="20"/>
        <end position="35"/>
    </location>
</feature>
<dbReference type="Pfam" id="PF04082">
    <property type="entry name" value="Fungal_trans"/>
    <property type="match status" value="1"/>
</dbReference>
<evidence type="ECO:0000256" key="7">
    <source>
        <dbReference type="SAM" id="MobiDB-lite"/>
    </source>
</evidence>
<evidence type="ECO:0000256" key="2">
    <source>
        <dbReference type="ARBA" id="ARBA00023015"/>
    </source>
</evidence>
<dbReference type="GO" id="GO:0003677">
    <property type="term" value="F:DNA binding"/>
    <property type="evidence" value="ECO:0007669"/>
    <property type="project" value="UniProtKB-KW"/>
</dbReference>
<evidence type="ECO:0000256" key="4">
    <source>
        <dbReference type="ARBA" id="ARBA00023163"/>
    </source>
</evidence>
<feature type="region of interest" description="Disordered" evidence="7">
    <location>
        <begin position="751"/>
        <end position="786"/>
    </location>
</feature>
<dbReference type="Pfam" id="PF00172">
    <property type="entry name" value="Zn_clus"/>
    <property type="match status" value="1"/>
</dbReference>
<dbReference type="GO" id="GO:0008270">
    <property type="term" value="F:zinc ion binding"/>
    <property type="evidence" value="ECO:0007669"/>
    <property type="project" value="InterPro"/>
</dbReference>
<keyword evidence="5" id="KW-0539">Nucleus</keyword>
<name>A0A8H7AA74_9EURO</name>
<dbReference type="SMART" id="SM00066">
    <property type="entry name" value="GAL4"/>
    <property type="match status" value="1"/>
</dbReference>
<dbReference type="PROSITE" id="PS50048">
    <property type="entry name" value="ZN2_CY6_FUNGAL_2"/>
    <property type="match status" value="1"/>
</dbReference>
<dbReference type="SUPFAM" id="SSF57701">
    <property type="entry name" value="Zn2/Cys6 DNA-binding domain"/>
    <property type="match status" value="1"/>
</dbReference>
<feature type="region of interest" description="Disordered" evidence="7">
    <location>
        <begin position="99"/>
        <end position="126"/>
    </location>
</feature>
<comment type="caution">
    <text evidence="9">The sequence shown here is derived from an EMBL/GenBank/DDBJ whole genome shotgun (WGS) entry which is preliminary data.</text>
</comment>
<sequence>MDPYHHHHHHHHHHHPPNQAAPSAPPFESSSSAISGRPYERSTRVPVRVAGRHQLPVGPGPPQAMQFPLQTNFNRAYDSESTSPGEAGAPVADPFVQASTSAASTTPGPGGTPNPKRAYRQRRKDPSCDACRERKVKCDATETTSCSECSSRNVRCQFTKETNRRMSSIKQFQDLERQLQHARQQLAHFRSIMPKGAPAMELELSSPPYPGAELHPVGSPPPRRKKAAMLRDFSQVRANLTDYGRGLLQIPSPYRVAVPPSSKPLEMPDLPPRHIADRLLASYHENFHLHFPVLHWSTFESECDKLYGTKSLASLGNAWGAVFLCVLACGTLHTPGPSWAQEGKTFLTTAMGMTSGWQDEFSIEDARMAFLTGVFLTELNLKSAGWIWLGSAVRISQDIGLHVESGPWPPVEGEMRRRLWYCIYVWDRILALELGKPLLIKDEDYDTEYPDPAEDEQITPGGVYPTGQATPLLAMVNVVRSFESLNQILKSPYISPETLQSREEYLHSCLSIFPKAFQPSAVKPLDPRTVAPLICLQNARLILHRHNLTPVSPPDLRLQAIDKCVMVARDSASTLSRCLDPALSPEHELAERSRLLAASATTLLCVHIWRCLLFLLFRAEYRPAIALVQAASVIGGARRVNLCCGRHLEFFLRVLYSRLQQGHSGDFDDDEEIIAYVSGDLQSNPDTSWVWQARETGLDSGNLAKSAPGLSSYDQTQSSPINRVDSLGHTDLEAQDWGGWDQVESRVQFLHERQQSQRRKAQMAPQQQASVSPPSDTSRMTIANII</sequence>
<dbReference type="Proteomes" id="UP000606974">
    <property type="component" value="Unassembled WGS sequence"/>
</dbReference>
<dbReference type="PROSITE" id="PS00463">
    <property type="entry name" value="ZN2_CY6_FUNGAL_1"/>
    <property type="match status" value="1"/>
</dbReference>
<organism evidence="9 10">
    <name type="scientific">Endocarpon pusillum</name>
    <dbReference type="NCBI Taxonomy" id="364733"/>
    <lineage>
        <taxon>Eukaryota</taxon>
        <taxon>Fungi</taxon>
        <taxon>Dikarya</taxon>
        <taxon>Ascomycota</taxon>
        <taxon>Pezizomycotina</taxon>
        <taxon>Eurotiomycetes</taxon>
        <taxon>Chaetothyriomycetidae</taxon>
        <taxon>Verrucariales</taxon>
        <taxon>Verrucariaceae</taxon>
        <taxon>Endocarpon</taxon>
    </lineage>
</organism>
<feature type="coiled-coil region" evidence="6">
    <location>
        <begin position="165"/>
        <end position="192"/>
    </location>
</feature>
<dbReference type="PANTHER" id="PTHR46910">
    <property type="entry name" value="TRANSCRIPTION FACTOR PDR1"/>
    <property type="match status" value="1"/>
</dbReference>
<proteinExistence type="predicted"/>
<keyword evidence="3" id="KW-0238">DNA-binding</keyword>
<protein>
    <recommendedName>
        <fullName evidence="8">Zn(2)-C6 fungal-type domain-containing protein</fullName>
    </recommendedName>
</protein>
<feature type="region of interest" description="Disordered" evidence="7">
    <location>
        <begin position="1"/>
        <end position="41"/>
    </location>
</feature>
<dbReference type="InterPro" id="IPR050987">
    <property type="entry name" value="AtrR-like"/>
</dbReference>
<evidence type="ECO:0000256" key="3">
    <source>
        <dbReference type="ARBA" id="ARBA00023125"/>
    </source>
</evidence>
<feature type="compositionally biased region" description="Polar residues" evidence="7">
    <location>
        <begin position="764"/>
        <end position="786"/>
    </location>
</feature>
<feature type="compositionally biased region" description="Basic residues" evidence="7">
    <location>
        <begin position="1"/>
        <end position="16"/>
    </location>
</feature>
<keyword evidence="4" id="KW-0804">Transcription</keyword>
<dbReference type="EMBL" id="JAACFV010000153">
    <property type="protein sequence ID" value="KAF7503987.1"/>
    <property type="molecule type" value="Genomic_DNA"/>
</dbReference>
<dbReference type="AlphaFoldDB" id="A0A8H7AA74"/>
<evidence type="ECO:0000256" key="6">
    <source>
        <dbReference type="SAM" id="Coils"/>
    </source>
</evidence>
<keyword evidence="6" id="KW-0175">Coiled coil</keyword>
<dbReference type="PANTHER" id="PTHR46910:SF1">
    <property type="entry name" value="MISCELLANEOUS ZN(II)2CYS6 TRANSCRIPTION FACTOR (EUROFUNG)-RELATED"/>
    <property type="match status" value="1"/>
</dbReference>
<dbReference type="Gene3D" id="4.10.240.10">
    <property type="entry name" value="Zn(2)-C6 fungal-type DNA-binding domain"/>
    <property type="match status" value="1"/>
</dbReference>
<dbReference type="CDD" id="cd00067">
    <property type="entry name" value="GAL4"/>
    <property type="match status" value="1"/>
</dbReference>
<feature type="domain" description="Zn(2)-C6 fungal-type" evidence="8">
    <location>
        <begin position="127"/>
        <end position="158"/>
    </location>
</feature>
<feature type="compositionally biased region" description="Polar residues" evidence="7">
    <location>
        <begin position="712"/>
        <end position="721"/>
    </location>
</feature>
<feature type="region of interest" description="Disordered" evidence="7">
    <location>
        <begin position="702"/>
        <end position="723"/>
    </location>
</feature>
<gene>
    <name evidence="9" type="ORF">GJ744_002915</name>
</gene>
<evidence type="ECO:0000259" key="8">
    <source>
        <dbReference type="PROSITE" id="PS50048"/>
    </source>
</evidence>
<dbReference type="GO" id="GO:0000981">
    <property type="term" value="F:DNA-binding transcription factor activity, RNA polymerase II-specific"/>
    <property type="evidence" value="ECO:0007669"/>
    <property type="project" value="InterPro"/>
</dbReference>
<accession>A0A8H7AA74</accession>